<dbReference type="OrthoDB" id="3278016at2"/>
<dbReference type="NCBIfam" id="TIGR00229">
    <property type="entry name" value="sensory_box"/>
    <property type="match status" value="1"/>
</dbReference>
<feature type="domain" description="EAL" evidence="3">
    <location>
        <begin position="1"/>
        <end position="244"/>
    </location>
</feature>
<dbReference type="AlphaFoldDB" id="A0A512DC56"/>
<keyword evidence="6" id="KW-1185">Reference proteome</keyword>
<dbReference type="NCBIfam" id="TIGR00254">
    <property type="entry name" value="GGDEF"/>
    <property type="match status" value="1"/>
</dbReference>
<evidence type="ECO:0000259" key="1">
    <source>
        <dbReference type="PROSITE" id="PS50112"/>
    </source>
</evidence>
<dbReference type="RefSeq" id="WP_146903014.1">
    <property type="nucleotide sequence ID" value="NZ_BAAARM010000003.1"/>
</dbReference>
<dbReference type="CDD" id="cd00130">
    <property type="entry name" value="PAS"/>
    <property type="match status" value="1"/>
</dbReference>
<dbReference type="InterPro" id="IPR001610">
    <property type="entry name" value="PAC"/>
</dbReference>
<dbReference type="Gene3D" id="3.20.20.450">
    <property type="entry name" value="EAL domain"/>
    <property type="match status" value="1"/>
</dbReference>
<dbReference type="InterPro" id="IPR000160">
    <property type="entry name" value="GGDEF_dom"/>
</dbReference>
<dbReference type="PROSITE" id="PS50112">
    <property type="entry name" value="PAS"/>
    <property type="match status" value="1"/>
</dbReference>
<dbReference type="InterPro" id="IPR035919">
    <property type="entry name" value="EAL_sf"/>
</dbReference>
<evidence type="ECO:0000259" key="2">
    <source>
        <dbReference type="PROSITE" id="PS50113"/>
    </source>
</evidence>
<comment type="caution">
    <text evidence="5">The sequence shown here is derived from an EMBL/GenBank/DDBJ whole genome shotgun (WGS) entry which is preliminary data.</text>
</comment>
<dbReference type="Pfam" id="PF10069">
    <property type="entry name" value="DICT"/>
    <property type="match status" value="1"/>
</dbReference>
<dbReference type="Gene3D" id="3.30.450.20">
    <property type="entry name" value="PAS domain"/>
    <property type="match status" value="1"/>
</dbReference>
<dbReference type="PANTHER" id="PTHR44757:SF2">
    <property type="entry name" value="BIOFILM ARCHITECTURE MAINTENANCE PROTEIN MBAA"/>
    <property type="match status" value="1"/>
</dbReference>
<proteinExistence type="predicted"/>
<dbReference type="Pfam" id="PF00990">
    <property type="entry name" value="GGDEF"/>
    <property type="match status" value="1"/>
</dbReference>
<name>A0A512DC56_9CELL</name>
<dbReference type="SUPFAM" id="SSF55785">
    <property type="entry name" value="PYP-like sensor domain (PAS domain)"/>
    <property type="match status" value="1"/>
</dbReference>
<dbReference type="InterPro" id="IPR000700">
    <property type="entry name" value="PAS-assoc_C"/>
</dbReference>
<evidence type="ECO:0000259" key="4">
    <source>
        <dbReference type="PROSITE" id="PS50887"/>
    </source>
</evidence>
<dbReference type="PROSITE" id="PS50887">
    <property type="entry name" value="GGDEF"/>
    <property type="match status" value="1"/>
</dbReference>
<dbReference type="InterPro" id="IPR029787">
    <property type="entry name" value="Nucleotide_cyclase"/>
</dbReference>
<evidence type="ECO:0000259" key="3">
    <source>
        <dbReference type="PROSITE" id="PS50883"/>
    </source>
</evidence>
<dbReference type="SUPFAM" id="SSF55073">
    <property type="entry name" value="Nucleotide cyclase"/>
    <property type="match status" value="1"/>
</dbReference>
<dbReference type="SMART" id="SM00267">
    <property type="entry name" value="GGDEF"/>
    <property type="match status" value="1"/>
</dbReference>
<reference evidence="5 6" key="1">
    <citation type="submission" date="2019-07" db="EMBL/GenBank/DDBJ databases">
        <title>Whole genome shotgun sequence of Cellulomonas aerilata NBRC 106308.</title>
        <authorList>
            <person name="Hosoyama A."/>
            <person name="Uohara A."/>
            <person name="Ohji S."/>
            <person name="Ichikawa N."/>
        </authorList>
    </citation>
    <scope>NUCLEOTIDE SEQUENCE [LARGE SCALE GENOMIC DNA]</scope>
    <source>
        <strain evidence="5 6">NBRC 106308</strain>
    </source>
</reference>
<dbReference type="Pfam" id="PF13426">
    <property type="entry name" value="PAS_9"/>
    <property type="match status" value="1"/>
</dbReference>
<dbReference type="EMBL" id="BJYY01000013">
    <property type="protein sequence ID" value="GEO34061.1"/>
    <property type="molecule type" value="Genomic_DNA"/>
</dbReference>
<dbReference type="SMART" id="SM00052">
    <property type="entry name" value="EAL"/>
    <property type="match status" value="1"/>
</dbReference>
<feature type="domain" description="GGDEF" evidence="4">
    <location>
        <begin position="616"/>
        <end position="752"/>
    </location>
</feature>
<dbReference type="Pfam" id="PF00563">
    <property type="entry name" value="EAL"/>
    <property type="match status" value="1"/>
</dbReference>
<dbReference type="SMART" id="SM00091">
    <property type="entry name" value="PAS"/>
    <property type="match status" value="1"/>
</dbReference>
<protein>
    <recommendedName>
        <fullName evidence="7">GGDEF domain-containing protein</fullName>
    </recommendedName>
</protein>
<accession>A0A512DC56</accession>
<dbReference type="SUPFAM" id="SSF141868">
    <property type="entry name" value="EAL domain-like"/>
    <property type="match status" value="1"/>
</dbReference>
<dbReference type="CDD" id="cd01948">
    <property type="entry name" value="EAL"/>
    <property type="match status" value="1"/>
</dbReference>
<feature type="domain" description="PAS" evidence="1">
    <location>
        <begin position="441"/>
        <end position="514"/>
    </location>
</feature>
<dbReference type="PANTHER" id="PTHR44757">
    <property type="entry name" value="DIGUANYLATE CYCLASE DGCP"/>
    <property type="match status" value="1"/>
</dbReference>
<dbReference type="CDD" id="cd01949">
    <property type="entry name" value="GGDEF"/>
    <property type="match status" value="1"/>
</dbReference>
<dbReference type="PROSITE" id="PS50113">
    <property type="entry name" value="PAC"/>
    <property type="match status" value="1"/>
</dbReference>
<dbReference type="Proteomes" id="UP000321181">
    <property type="component" value="Unassembled WGS sequence"/>
</dbReference>
<dbReference type="Gene3D" id="3.30.70.270">
    <property type="match status" value="1"/>
</dbReference>
<evidence type="ECO:0000313" key="6">
    <source>
        <dbReference type="Proteomes" id="UP000321181"/>
    </source>
</evidence>
<dbReference type="InterPro" id="IPR035965">
    <property type="entry name" value="PAS-like_dom_sf"/>
</dbReference>
<gene>
    <name evidence="5" type="ORF">CAE01nite_17860</name>
</gene>
<evidence type="ECO:0000313" key="5">
    <source>
        <dbReference type="EMBL" id="GEO34061.1"/>
    </source>
</evidence>
<dbReference type="InterPro" id="IPR001633">
    <property type="entry name" value="EAL_dom"/>
</dbReference>
<organism evidence="5 6">
    <name type="scientific">Cellulomonas aerilata</name>
    <dbReference type="NCBI Taxonomy" id="515326"/>
    <lineage>
        <taxon>Bacteria</taxon>
        <taxon>Bacillati</taxon>
        <taxon>Actinomycetota</taxon>
        <taxon>Actinomycetes</taxon>
        <taxon>Micrococcales</taxon>
        <taxon>Cellulomonadaceae</taxon>
        <taxon>Cellulomonas</taxon>
    </lineage>
</organism>
<dbReference type="FunFam" id="3.30.70.270:FF:000001">
    <property type="entry name" value="Diguanylate cyclase domain protein"/>
    <property type="match status" value="1"/>
</dbReference>
<dbReference type="PROSITE" id="PS50883">
    <property type="entry name" value="EAL"/>
    <property type="match status" value="1"/>
</dbReference>
<dbReference type="SMART" id="SM00086">
    <property type="entry name" value="PAC"/>
    <property type="match status" value="1"/>
</dbReference>
<dbReference type="InterPro" id="IPR019278">
    <property type="entry name" value="DICT_dom"/>
</dbReference>
<dbReference type="InterPro" id="IPR052155">
    <property type="entry name" value="Biofilm_reg_signaling"/>
</dbReference>
<sequence length="752" mass="81334">MTDIDEVLALGRVRSVFQPIVELDSGAVVAYEALARGPRGPLERPDLLFAAAREAGRLRELDELCRRTALRTAITAGVLAPLTLFVNVEPEVLDTAPLEELLAISAAAPRDLQVVLEITERAIAARPAELLATVQRLRAAGWRIALDDVGADDLSLAFMPLLRPDIIKLDLRLVQQRPGPELAEIMNAVNAEAERAGTVVLAEGIEHEGHLTMALALGARLGQGWLFGRPSDGLAPGLPTAPLQLRTPPVVREQASPFACLPEGTPLRRSTKALLIEVSKHLEREAMRLGSTCTVVSAFQEARHFTPATAHRYRELVARVGFVAAIGEGLPAEPVAGVRGADLAADDAVRGEWDVAVLAPHFAAALLARDLGDTGPDRERMFEFALTYDREVVADAAQALMSRVLPRDALRLVAPDAADADAGGGVVPGRHDAPQPAAGGTERTLRRALAATGNGVTISDVTRPDQPLVYVNTAFERLAGLRAEEALGRNCRFLQGPDTDAAAVERLRSAIAEGREARETVLNYRGPERTPWWNEVYVAPVFDDDGRLVQYIGVQNDVTVRVDAAERLRVEHERSQSYLREVERLAYRDPLTGLLNRRRLTESLEATLLQAQVAETGVALLYVDLDGFKQVNDLHGHAVGDELLQAAADRLRTRLRRGDLIARLGGDEFLVILPAVDQEEARAEGERVAGQLADALCQPLTTTRGTVSVRASIGVSAYPQDGSDFDGLVHAADRRMYRAKARHGAEEPASGR</sequence>
<evidence type="ECO:0008006" key="7">
    <source>
        <dbReference type="Google" id="ProtNLM"/>
    </source>
</evidence>
<dbReference type="InterPro" id="IPR043128">
    <property type="entry name" value="Rev_trsase/Diguanyl_cyclase"/>
</dbReference>
<feature type="domain" description="PAC" evidence="2">
    <location>
        <begin position="515"/>
        <end position="570"/>
    </location>
</feature>
<dbReference type="InterPro" id="IPR000014">
    <property type="entry name" value="PAS"/>
</dbReference>